<dbReference type="RefSeq" id="WP_090347721.1">
    <property type="nucleotide sequence ID" value="NZ_LT629751.1"/>
</dbReference>
<dbReference type="InterPro" id="IPR014730">
    <property type="entry name" value="ETF_a/b_N"/>
</dbReference>
<feature type="domain" description="Electron transfer flavoprotein alpha/beta-subunit N-terminal" evidence="4">
    <location>
        <begin position="25"/>
        <end position="213"/>
    </location>
</feature>
<evidence type="ECO:0000256" key="1">
    <source>
        <dbReference type="ARBA" id="ARBA00007557"/>
    </source>
</evidence>
<dbReference type="STRING" id="1392877.SAMN05216221_0806"/>
<keyword evidence="2" id="KW-0813">Transport</keyword>
<evidence type="ECO:0000313" key="5">
    <source>
        <dbReference type="EMBL" id="SDR98406.1"/>
    </source>
</evidence>
<evidence type="ECO:0000256" key="3">
    <source>
        <dbReference type="ARBA" id="ARBA00022982"/>
    </source>
</evidence>
<comment type="similarity">
    <text evidence="1">Belongs to the ETF beta-subunit/FixA family.</text>
</comment>
<proteinExistence type="inferred from homology"/>
<sequence>MNILVLLAGVADNRYPLHDIRIDAAGLIEESGQSRRQLGPFDEGALELALKLRDAREDCRIEVLVLGGSNNDNLLRSVAAFKPDRLRLLDLQPCRPWDARLSAAQIAGLIGEEGTPDLLLIGREFGDLDEGSLPVLLAARLGLPLFALAQYAEWQDGRVRLLRERGIRQQWHAVAGPLLATVTNDRRNKLRHPLMKNVMLAKKMTFDSVTASAAEDSSVLLDNLAPAREVQRGGQCRLLDGDVSSQARALAGYLRGETEENAA</sequence>
<dbReference type="PANTHER" id="PTHR21294:SF8">
    <property type="entry name" value="ELECTRON TRANSFER FLAVOPROTEIN SUBUNIT BETA"/>
    <property type="match status" value="1"/>
</dbReference>
<dbReference type="InterPro" id="IPR012255">
    <property type="entry name" value="ETF_b"/>
</dbReference>
<keyword evidence="3" id="KW-0249">Electron transport</keyword>
<organism evidence="5 6">
    <name type="scientific">Pseudomonas oryzae</name>
    <dbReference type="NCBI Taxonomy" id="1392877"/>
    <lineage>
        <taxon>Bacteria</taxon>
        <taxon>Pseudomonadati</taxon>
        <taxon>Pseudomonadota</taxon>
        <taxon>Gammaproteobacteria</taxon>
        <taxon>Pseudomonadales</taxon>
        <taxon>Pseudomonadaceae</taxon>
        <taxon>Pseudomonas</taxon>
    </lineage>
</organism>
<evidence type="ECO:0000256" key="2">
    <source>
        <dbReference type="ARBA" id="ARBA00022448"/>
    </source>
</evidence>
<name>A0A1H1NHD5_9PSED</name>
<dbReference type="OrthoDB" id="8558856at2"/>
<evidence type="ECO:0000259" key="4">
    <source>
        <dbReference type="SMART" id="SM00893"/>
    </source>
</evidence>
<dbReference type="SMART" id="SM00893">
    <property type="entry name" value="ETF"/>
    <property type="match status" value="1"/>
</dbReference>
<dbReference type="Proteomes" id="UP000243359">
    <property type="component" value="Chromosome I"/>
</dbReference>
<dbReference type="EMBL" id="LT629751">
    <property type="protein sequence ID" value="SDR98406.1"/>
    <property type="molecule type" value="Genomic_DNA"/>
</dbReference>
<protein>
    <submittedName>
        <fullName evidence="5">Electron transfer flavoprotein beta subunit</fullName>
    </submittedName>
</protein>
<keyword evidence="6" id="KW-1185">Reference proteome</keyword>
<gene>
    <name evidence="5" type="ORF">SAMN05216221_0806</name>
</gene>
<dbReference type="PANTHER" id="PTHR21294">
    <property type="entry name" value="ELECTRON TRANSFER FLAVOPROTEIN BETA-SUBUNIT"/>
    <property type="match status" value="1"/>
</dbReference>
<evidence type="ECO:0000313" key="6">
    <source>
        <dbReference type="Proteomes" id="UP000243359"/>
    </source>
</evidence>
<reference evidence="6" key="1">
    <citation type="submission" date="2016-10" db="EMBL/GenBank/DDBJ databases">
        <authorList>
            <person name="Varghese N."/>
            <person name="Submissions S."/>
        </authorList>
    </citation>
    <scope>NUCLEOTIDE SEQUENCE [LARGE SCALE GENOMIC DNA]</scope>
    <source>
        <strain evidence="6">KCTC 32247</strain>
    </source>
</reference>
<dbReference type="Pfam" id="PF01012">
    <property type="entry name" value="ETF"/>
    <property type="match status" value="1"/>
</dbReference>
<accession>A0A1H1NHD5</accession>
<dbReference type="InterPro" id="IPR014729">
    <property type="entry name" value="Rossmann-like_a/b/a_fold"/>
</dbReference>
<dbReference type="Gene3D" id="3.40.50.620">
    <property type="entry name" value="HUPs"/>
    <property type="match status" value="1"/>
</dbReference>
<dbReference type="AlphaFoldDB" id="A0A1H1NHD5"/>
<dbReference type="GO" id="GO:0009055">
    <property type="term" value="F:electron transfer activity"/>
    <property type="evidence" value="ECO:0007669"/>
    <property type="project" value="InterPro"/>
</dbReference>
<dbReference type="SUPFAM" id="SSF52402">
    <property type="entry name" value="Adenine nucleotide alpha hydrolases-like"/>
    <property type="match status" value="1"/>
</dbReference>